<feature type="region of interest" description="Disordered" evidence="1">
    <location>
        <begin position="1"/>
        <end position="28"/>
    </location>
</feature>
<accession>M7T4N4</accession>
<organism evidence="3 4">
    <name type="scientific">Eutypa lata (strain UCR-EL1)</name>
    <name type="common">Grapevine dieback disease fungus</name>
    <name type="synonym">Eutypa armeniacae</name>
    <dbReference type="NCBI Taxonomy" id="1287681"/>
    <lineage>
        <taxon>Eukaryota</taxon>
        <taxon>Fungi</taxon>
        <taxon>Dikarya</taxon>
        <taxon>Ascomycota</taxon>
        <taxon>Pezizomycotina</taxon>
        <taxon>Sordariomycetes</taxon>
        <taxon>Xylariomycetidae</taxon>
        <taxon>Xylariales</taxon>
        <taxon>Diatrypaceae</taxon>
        <taxon>Eutypa</taxon>
    </lineage>
</organism>
<dbReference type="Pfam" id="PF06985">
    <property type="entry name" value="HET"/>
    <property type="match status" value="1"/>
</dbReference>
<protein>
    <submittedName>
        <fullName evidence="3">Putative heterokaryon incompatibility protein</fullName>
    </submittedName>
</protein>
<evidence type="ECO:0000313" key="4">
    <source>
        <dbReference type="Proteomes" id="UP000012174"/>
    </source>
</evidence>
<evidence type="ECO:0000256" key="1">
    <source>
        <dbReference type="SAM" id="MobiDB-lite"/>
    </source>
</evidence>
<dbReference type="InterPro" id="IPR052895">
    <property type="entry name" value="HetReg/Transcr_Mod"/>
</dbReference>
<reference evidence="4" key="1">
    <citation type="journal article" date="2013" name="Genome Announc.">
        <title>Draft genome sequence of the grapevine dieback fungus Eutypa lata UCR-EL1.</title>
        <authorList>
            <person name="Blanco-Ulate B."/>
            <person name="Rolshausen P.E."/>
            <person name="Cantu D."/>
        </authorList>
    </citation>
    <scope>NUCLEOTIDE SEQUENCE [LARGE SCALE GENOMIC DNA]</scope>
    <source>
        <strain evidence="4">UCR-EL1</strain>
    </source>
</reference>
<gene>
    <name evidence="3" type="ORF">UCREL1_11491</name>
</gene>
<dbReference type="EMBL" id="KB707584">
    <property type="protein sequence ID" value="EMR61585.1"/>
    <property type="molecule type" value="Genomic_DNA"/>
</dbReference>
<dbReference type="Proteomes" id="UP000012174">
    <property type="component" value="Unassembled WGS sequence"/>
</dbReference>
<dbReference type="PANTHER" id="PTHR24148:SF73">
    <property type="entry name" value="HET DOMAIN PROTEIN (AFU_ORTHOLOGUE AFUA_8G01020)"/>
    <property type="match status" value="1"/>
</dbReference>
<evidence type="ECO:0000313" key="3">
    <source>
        <dbReference type="EMBL" id="EMR61585.1"/>
    </source>
</evidence>
<dbReference type="AlphaFoldDB" id="M7T4N4"/>
<proteinExistence type="predicted"/>
<dbReference type="eggNOG" id="ENOG502QQ2D">
    <property type="taxonomic scope" value="Eukaryota"/>
</dbReference>
<name>M7T4N4_EUTLA</name>
<keyword evidence="4" id="KW-1185">Reference proteome</keyword>
<feature type="compositionally biased region" description="Acidic residues" evidence="1">
    <location>
        <begin position="333"/>
        <end position="370"/>
    </location>
</feature>
<dbReference type="OMA" id="HSECFVY"/>
<dbReference type="InterPro" id="IPR010730">
    <property type="entry name" value="HET"/>
</dbReference>
<dbReference type="KEGG" id="ela:UCREL1_11491"/>
<dbReference type="InterPro" id="IPR016024">
    <property type="entry name" value="ARM-type_fold"/>
</dbReference>
<evidence type="ECO:0000259" key="2">
    <source>
        <dbReference type="Pfam" id="PF06985"/>
    </source>
</evidence>
<feature type="region of interest" description="Disordered" evidence="1">
    <location>
        <begin position="330"/>
        <end position="370"/>
    </location>
</feature>
<dbReference type="Pfam" id="PF26639">
    <property type="entry name" value="Het-6_barrel"/>
    <property type="match status" value="1"/>
</dbReference>
<dbReference type="OrthoDB" id="3557394at2759"/>
<sequence length="649" mass="73499">MASTTSETAPGINPTPIQNDSPNDEMWPKIEQDSTCIRVLEVLPSGDGGKKEDLAIECLFHLVDVETTDLTYDTLSYVWGAGPATKAIRINGHERPVRENVYAALAKLRRETDSYFVWIDAVCINQADDEEKTHEVNLMQRIFARGAMCIIWLSDFAVKSKTQARREDGEDERPLTPAQVQAGFDLLDLVCRAADGKVTETPASLATVAQRRDAAIAVKTMVYDDWWERLWTVQEVVLSRRAQILWGDLSIAWETVERASEIFTWDQQPDLPFDIFESFGPAINPLAMRAGSVRIVRHGRESPLDLLWRFRHRQASNPRDKVYGLMGLLRCGDDDDDDDDDDDEEEEEEEENDDEEEEEGGDDDDDEDEEDDEILFPTVQSCDYALDVVTLYKRMTLDLIRLDGGLMPLVGRRGERGPTEGLPSWAIDWMEDPDHAKRYGRYWPHAWAYHAFRADNNTPMQMAVSDDDDDDDESVLSLGGVFVDTIAAVGSPVREHDLHRHSDSYEALRAHIDRWAELAAGFVGRKPGIQNFMGCPWEDRFRNLTNGVFPGGLDVSEETENGWTRDMCVGQTLLLTENGHFGLGPFTAQPGDEIWILFGGLVPLVLRPRRQVGGERDNYELVGDAFVYDIMGGEFIRELDREHRTVHLN</sequence>
<dbReference type="HOGENOM" id="CLU_004184_7_2_1"/>
<feature type="domain" description="Heterokaryon incompatibility" evidence="2">
    <location>
        <begin position="72"/>
        <end position="235"/>
    </location>
</feature>
<dbReference type="SUPFAM" id="SSF48371">
    <property type="entry name" value="ARM repeat"/>
    <property type="match status" value="1"/>
</dbReference>
<dbReference type="PANTHER" id="PTHR24148">
    <property type="entry name" value="ANKYRIN REPEAT DOMAIN-CONTAINING PROTEIN 39 HOMOLOG-RELATED"/>
    <property type="match status" value="1"/>
</dbReference>